<organism evidence="2 3">
    <name type="scientific">Streptomyces cadmiisoli</name>
    <dbReference type="NCBI Taxonomy" id="2184053"/>
    <lineage>
        <taxon>Bacteria</taxon>
        <taxon>Bacillati</taxon>
        <taxon>Actinomycetota</taxon>
        <taxon>Actinomycetes</taxon>
        <taxon>Kitasatosporales</taxon>
        <taxon>Streptomycetaceae</taxon>
        <taxon>Streptomyces</taxon>
        <taxon>Streptomyces aurantiacus group</taxon>
    </lineage>
</organism>
<gene>
    <name evidence="2" type="ORF">DN051_37780</name>
</gene>
<keyword evidence="3" id="KW-1185">Reference proteome</keyword>
<keyword evidence="1" id="KW-1133">Transmembrane helix</keyword>
<feature type="transmembrane region" description="Helical" evidence="1">
    <location>
        <begin position="129"/>
        <end position="150"/>
    </location>
</feature>
<dbReference type="RefSeq" id="WP_112441323.1">
    <property type="nucleotide sequence ID" value="NZ_CP030073.1"/>
</dbReference>
<reference evidence="2 3" key="1">
    <citation type="journal article" date="2019" name="Int. J. Syst. Evol. Microbiol.">
        <title>Streptomyces cadmiisoli sp. nov., a novel actinomycete isolated from cadmium-contaminated soil.</title>
        <authorList>
            <person name="Li K."/>
            <person name="Tang X."/>
            <person name="Zhao J."/>
            <person name="Guo Y."/>
            <person name="Tang Y."/>
            <person name="Gao J."/>
        </authorList>
    </citation>
    <scope>NUCLEOTIDE SEQUENCE [LARGE SCALE GENOMIC DNA]</scope>
    <source>
        <strain evidence="2 3">ZFG47</strain>
    </source>
</reference>
<dbReference type="EMBL" id="CP030073">
    <property type="protein sequence ID" value="AWW41689.1"/>
    <property type="molecule type" value="Genomic_DNA"/>
</dbReference>
<protein>
    <submittedName>
        <fullName evidence="2">Uncharacterized protein</fullName>
    </submittedName>
</protein>
<feature type="transmembrane region" description="Helical" evidence="1">
    <location>
        <begin position="156"/>
        <end position="176"/>
    </location>
</feature>
<accession>A0A2Z4J9G0</accession>
<name>A0A2Z4J9G0_9ACTN</name>
<proteinExistence type="predicted"/>
<evidence type="ECO:0000313" key="2">
    <source>
        <dbReference type="EMBL" id="AWW41689.1"/>
    </source>
</evidence>
<sequence length="262" mass="27424">MSPTSESFSSAAAYAEGVVDGAVSSFRWSDLESSAFGRVPELREAAVAAGADLDRTRTGWDHALDAGRLVALFAPLALPVLTIFAVRDGDAAVALYSVIGLISAVHIVLRVREWQRTRAGGPRATAQEVVLALFEAVFAAVSAGILAVAASVEPSFGGWSLCAGQVAVAVVCVVSVRVARQAAGRGVPTAVRPAYEEFVARVAELDDDDRVAIQADLNCALGRLSDAGVISPVQLAEAHRAPLGSLARRLWVLQQSPARQVR</sequence>
<feature type="transmembrane region" description="Helical" evidence="1">
    <location>
        <begin position="66"/>
        <end position="85"/>
    </location>
</feature>
<evidence type="ECO:0000313" key="3">
    <source>
        <dbReference type="Proteomes" id="UP000249616"/>
    </source>
</evidence>
<dbReference type="Proteomes" id="UP000249616">
    <property type="component" value="Chromosome"/>
</dbReference>
<feature type="transmembrane region" description="Helical" evidence="1">
    <location>
        <begin position="91"/>
        <end position="109"/>
    </location>
</feature>
<dbReference type="KEGG" id="scad:DN051_37780"/>
<keyword evidence="1" id="KW-0812">Transmembrane</keyword>
<evidence type="ECO:0000256" key="1">
    <source>
        <dbReference type="SAM" id="Phobius"/>
    </source>
</evidence>
<keyword evidence="1" id="KW-0472">Membrane</keyword>
<dbReference type="AlphaFoldDB" id="A0A2Z4J9G0"/>